<evidence type="ECO:0000313" key="3">
    <source>
        <dbReference type="Proteomes" id="UP000006727"/>
    </source>
</evidence>
<sequence>MVHLNPLNYFEHQTGKRDENLEARMNRVKSKYSACMRSSQCNRMQKLVKLLKHTTCNKLCIVTHRMPLTQAEKVATSARAHVKRKSSYFFHIIRFIKRA</sequence>
<proteinExistence type="predicted"/>
<organism evidence="1">
    <name type="scientific">Physcomitrium patens</name>
    <name type="common">Spreading-leaved earth moss</name>
    <name type="synonym">Physcomitrella patens</name>
    <dbReference type="NCBI Taxonomy" id="3218"/>
    <lineage>
        <taxon>Eukaryota</taxon>
        <taxon>Viridiplantae</taxon>
        <taxon>Streptophyta</taxon>
        <taxon>Embryophyta</taxon>
        <taxon>Bryophyta</taxon>
        <taxon>Bryophytina</taxon>
        <taxon>Bryopsida</taxon>
        <taxon>Funariidae</taxon>
        <taxon>Funariales</taxon>
        <taxon>Funariaceae</taxon>
        <taxon>Physcomitrium</taxon>
    </lineage>
</organism>
<reference evidence="1 3" key="2">
    <citation type="journal article" date="2018" name="Plant J.">
        <title>The Physcomitrella patens chromosome-scale assembly reveals moss genome structure and evolution.</title>
        <authorList>
            <person name="Lang D."/>
            <person name="Ullrich K.K."/>
            <person name="Murat F."/>
            <person name="Fuchs J."/>
            <person name="Jenkins J."/>
            <person name="Haas F.B."/>
            <person name="Piednoel M."/>
            <person name="Gundlach H."/>
            <person name="Van Bel M."/>
            <person name="Meyberg R."/>
            <person name="Vives C."/>
            <person name="Morata J."/>
            <person name="Symeonidi A."/>
            <person name="Hiss M."/>
            <person name="Muchero W."/>
            <person name="Kamisugi Y."/>
            <person name="Saleh O."/>
            <person name="Blanc G."/>
            <person name="Decker E.L."/>
            <person name="van Gessel N."/>
            <person name="Grimwood J."/>
            <person name="Hayes R.D."/>
            <person name="Graham S.W."/>
            <person name="Gunter L.E."/>
            <person name="McDaniel S.F."/>
            <person name="Hoernstein S.N.W."/>
            <person name="Larsson A."/>
            <person name="Li F.W."/>
            <person name="Perroud P.F."/>
            <person name="Phillips J."/>
            <person name="Ranjan P."/>
            <person name="Rokshar D.S."/>
            <person name="Rothfels C.J."/>
            <person name="Schneider L."/>
            <person name="Shu S."/>
            <person name="Stevenson D.W."/>
            <person name="Thummler F."/>
            <person name="Tillich M."/>
            <person name="Villarreal Aguilar J.C."/>
            <person name="Widiez T."/>
            <person name="Wong G.K."/>
            <person name="Wymore A."/>
            <person name="Zhang Y."/>
            <person name="Zimmer A.D."/>
            <person name="Quatrano R.S."/>
            <person name="Mayer K.F.X."/>
            <person name="Goodstein D."/>
            <person name="Casacuberta J.M."/>
            <person name="Vandepoele K."/>
            <person name="Reski R."/>
            <person name="Cuming A.C."/>
            <person name="Tuskan G.A."/>
            <person name="Maumus F."/>
            <person name="Salse J."/>
            <person name="Schmutz J."/>
            <person name="Rensing S.A."/>
        </authorList>
    </citation>
    <scope>NUCLEOTIDE SEQUENCE [LARGE SCALE GENOMIC DNA]</scope>
    <source>
        <strain evidence="2 3">cv. Gransden 2004</strain>
    </source>
</reference>
<dbReference type="EMBL" id="ABEU02000011">
    <property type="protein sequence ID" value="PNR45186.1"/>
    <property type="molecule type" value="Genomic_DNA"/>
</dbReference>
<dbReference type="PaxDb" id="3218-PP1S11_80V6.1"/>
<accession>A0A2K1JUK3</accession>
<dbReference type="Gramene" id="Pp3c11_12610V3.1">
    <property type="protein sequence ID" value="PAC:32958761.CDS.1"/>
    <property type="gene ID" value="Pp3c11_12610"/>
</dbReference>
<evidence type="ECO:0000313" key="2">
    <source>
        <dbReference type="EnsemblPlants" id="PAC:32958761.CDS.1"/>
    </source>
</evidence>
<reference evidence="1 3" key="1">
    <citation type="journal article" date="2008" name="Science">
        <title>The Physcomitrella genome reveals evolutionary insights into the conquest of land by plants.</title>
        <authorList>
            <person name="Rensing S."/>
            <person name="Lang D."/>
            <person name="Zimmer A."/>
            <person name="Terry A."/>
            <person name="Salamov A."/>
            <person name="Shapiro H."/>
            <person name="Nishiyama T."/>
            <person name="Perroud P.-F."/>
            <person name="Lindquist E."/>
            <person name="Kamisugi Y."/>
            <person name="Tanahashi T."/>
            <person name="Sakakibara K."/>
            <person name="Fujita T."/>
            <person name="Oishi K."/>
            <person name="Shin-I T."/>
            <person name="Kuroki Y."/>
            <person name="Toyoda A."/>
            <person name="Suzuki Y."/>
            <person name="Hashimoto A."/>
            <person name="Yamaguchi K."/>
            <person name="Sugano A."/>
            <person name="Kohara Y."/>
            <person name="Fujiyama A."/>
            <person name="Anterola A."/>
            <person name="Aoki S."/>
            <person name="Ashton N."/>
            <person name="Barbazuk W.B."/>
            <person name="Barker E."/>
            <person name="Bennetzen J."/>
            <person name="Bezanilla M."/>
            <person name="Blankenship R."/>
            <person name="Cho S.H."/>
            <person name="Dutcher S."/>
            <person name="Estelle M."/>
            <person name="Fawcett J.A."/>
            <person name="Gundlach H."/>
            <person name="Hanada K."/>
            <person name="Heyl A."/>
            <person name="Hicks K.A."/>
            <person name="Hugh J."/>
            <person name="Lohr M."/>
            <person name="Mayer K."/>
            <person name="Melkozernov A."/>
            <person name="Murata T."/>
            <person name="Nelson D."/>
            <person name="Pils B."/>
            <person name="Prigge M."/>
            <person name="Reiss B."/>
            <person name="Renner T."/>
            <person name="Rombauts S."/>
            <person name="Rushton P."/>
            <person name="Sanderfoot A."/>
            <person name="Schween G."/>
            <person name="Shiu S.-H."/>
            <person name="Stueber K."/>
            <person name="Theodoulou F.L."/>
            <person name="Tu H."/>
            <person name="Van de Peer Y."/>
            <person name="Verrier P.J."/>
            <person name="Waters E."/>
            <person name="Wood A."/>
            <person name="Yang L."/>
            <person name="Cove D."/>
            <person name="Cuming A."/>
            <person name="Hasebe M."/>
            <person name="Lucas S."/>
            <person name="Mishler D.B."/>
            <person name="Reski R."/>
            <person name="Grigoriev I."/>
            <person name="Quatrano R.S."/>
            <person name="Boore J.L."/>
        </authorList>
    </citation>
    <scope>NUCLEOTIDE SEQUENCE [LARGE SCALE GENOMIC DNA]</scope>
    <source>
        <strain evidence="2 3">cv. Gransden 2004</strain>
    </source>
</reference>
<keyword evidence="3" id="KW-1185">Reference proteome</keyword>
<name>A0A2K1JUK3_PHYPA</name>
<gene>
    <name evidence="1" type="ORF">PHYPA_014957</name>
</gene>
<dbReference type="InParanoid" id="A0A2K1JUK3"/>
<dbReference type="Proteomes" id="UP000006727">
    <property type="component" value="Chromosome 11"/>
</dbReference>
<dbReference type="EnsemblPlants" id="Pp3c11_12610V3.1">
    <property type="protein sequence ID" value="PAC:32958761.CDS.1"/>
    <property type="gene ID" value="Pp3c11_12610"/>
</dbReference>
<dbReference type="AlphaFoldDB" id="A0A2K1JUK3"/>
<protein>
    <submittedName>
        <fullName evidence="1 2">Uncharacterized protein</fullName>
    </submittedName>
</protein>
<reference evidence="2" key="3">
    <citation type="submission" date="2020-12" db="UniProtKB">
        <authorList>
            <consortium name="EnsemblPlants"/>
        </authorList>
    </citation>
    <scope>IDENTIFICATION</scope>
</reference>
<evidence type="ECO:0000313" key="1">
    <source>
        <dbReference type="EMBL" id="PNR45186.1"/>
    </source>
</evidence>